<protein>
    <submittedName>
        <fullName evidence="1">Baseplate assembly protein</fullName>
    </submittedName>
</protein>
<organism evidence="1 2">
    <name type="scientific">Almyronema epifaneia S1</name>
    <dbReference type="NCBI Taxonomy" id="2991925"/>
    <lineage>
        <taxon>Bacteria</taxon>
        <taxon>Bacillati</taxon>
        <taxon>Cyanobacteriota</taxon>
        <taxon>Cyanophyceae</taxon>
        <taxon>Nodosilineales</taxon>
        <taxon>Nodosilineaceae</taxon>
        <taxon>Almyronema</taxon>
        <taxon>Almyronema epifaneia</taxon>
    </lineage>
</organism>
<dbReference type="InterPro" id="IPR011749">
    <property type="entry name" value="CHP02243"/>
</dbReference>
<accession>A0ABW6IDA1</accession>
<name>A0ABW6IDA1_9CYAN</name>
<dbReference type="NCBIfam" id="TIGR02243">
    <property type="entry name" value="putative baseplate assembly protein"/>
    <property type="match status" value="1"/>
</dbReference>
<dbReference type="EMBL" id="JBHZOL010000055">
    <property type="protein sequence ID" value="MFE4106146.1"/>
    <property type="molecule type" value="Genomic_DNA"/>
</dbReference>
<proteinExistence type="predicted"/>
<reference evidence="1 2" key="1">
    <citation type="submission" date="2024-10" db="EMBL/GenBank/DDBJ databases">
        <authorList>
            <person name="Ratan Roy A."/>
            <person name="Morales Sandoval P.H."/>
            <person name="De Los Santos Villalobos S."/>
            <person name="Chakraborty S."/>
            <person name="Mukherjee J."/>
        </authorList>
    </citation>
    <scope>NUCLEOTIDE SEQUENCE [LARGE SCALE GENOMIC DNA]</scope>
    <source>
        <strain evidence="1 2">S1</strain>
    </source>
</reference>
<sequence>MEFDFLPNLPKSNLDDRTFKELVDECVLRIPRYCPEWTNYNPSDPGITLIELFAWLTDQMLLRFNQVPRRNYVTFLEMLGMRLQPPVPAHTEVTLYLSAALANRYQIPSGAEVATERTEAEEAIIFSTDSPLLIGVPRVRHFLTSETLEVQPRLLRDRFANLWTQDDSGYWSGREQYVFEELPQVGNCFYFVFEPGEPLDGNVISLMLQGEPAGSTGINPDHPPRRWEAWDGQTWQPVLLRESDDGTRGFSFEEVAQQQETGGVREASVVLHMPLQWPSTYFSTYQGRWLRCVYTQPLVGQSGYQRSPELMGISARAIGGTVRASQCTQIRDELLGESSGTPGQIFKLQSESILPRQEGEHIVVTPPMGLPQIWQEVNDFSASGPEDRHYTIDSLTGEVQFGPVVRESSQLRQQIELRSQVQMQGHTPDPLELAAVETLERQYGMVPPRGAVIRMAAYRTGGGQRGNVQAHAIRILKTAIPYVVSVINHRPALNGANAESLEEAVIRVPKLLRTRNRAVTPEDFETLTLQASRGVARAYCPVAHGAASEAGVVNLLVVPKADTRQIARGEGIDPYQLALSDGLRQEVMTYLNERRLLGIQIRLQAPEYVGVAVQTEVGLEPAYNNPQAQQEILSGLQVKLYRFLNPLTGGPEGTGWGFGAPVYRSDIIGLFQQTPGVRYLGTVLLFELRRQGQNWTRTLATDGMIDPGPLGLICSWSNRYLRSSHAISLVT</sequence>
<dbReference type="Proteomes" id="UP001600165">
    <property type="component" value="Unassembled WGS sequence"/>
</dbReference>
<keyword evidence="2" id="KW-1185">Reference proteome</keyword>
<gene>
    <name evidence="1" type="ORF">ACFVKH_07660</name>
</gene>
<dbReference type="RefSeq" id="WP_377963621.1">
    <property type="nucleotide sequence ID" value="NZ_JBHZOL010000055.1"/>
</dbReference>
<comment type="caution">
    <text evidence="1">The sequence shown here is derived from an EMBL/GenBank/DDBJ whole genome shotgun (WGS) entry which is preliminary data.</text>
</comment>
<evidence type="ECO:0000313" key="1">
    <source>
        <dbReference type="EMBL" id="MFE4106146.1"/>
    </source>
</evidence>
<evidence type="ECO:0000313" key="2">
    <source>
        <dbReference type="Proteomes" id="UP001600165"/>
    </source>
</evidence>